<evidence type="ECO:0000256" key="1">
    <source>
        <dbReference type="ARBA" id="ARBA00009437"/>
    </source>
</evidence>
<evidence type="ECO:0000313" key="6">
    <source>
        <dbReference type="EMBL" id="TQL76942.1"/>
    </source>
</evidence>
<proteinExistence type="inferred from homology"/>
<keyword evidence="2" id="KW-0805">Transcription regulation</keyword>
<comment type="similarity">
    <text evidence="1">Belongs to the LysR transcriptional regulatory family.</text>
</comment>
<gene>
    <name evidence="6" type="ORF">FB566_2486</name>
</gene>
<dbReference type="OrthoDB" id="4131546at2"/>
<dbReference type="InterPro" id="IPR036390">
    <property type="entry name" value="WH_DNA-bd_sf"/>
</dbReference>
<keyword evidence="7" id="KW-1185">Reference proteome</keyword>
<reference evidence="6 7" key="1">
    <citation type="submission" date="2019-06" db="EMBL/GenBank/DDBJ databases">
        <title>Sequencing the genomes of 1000 actinobacteria strains.</title>
        <authorList>
            <person name="Klenk H.-P."/>
        </authorList>
    </citation>
    <scope>NUCLEOTIDE SEQUENCE [LARGE SCALE GENOMIC DNA]</scope>
    <source>
        <strain evidence="6 7">DSM 45928</strain>
    </source>
</reference>
<dbReference type="PANTHER" id="PTHR30346:SF29">
    <property type="entry name" value="LYSR SUBSTRATE-BINDING"/>
    <property type="match status" value="1"/>
</dbReference>
<dbReference type="SUPFAM" id="SSF46785">
    <property type="entry name" value="Winged helix' DNA-binding domain"/>
    <property type="match status" value="1"/>
</dbReference>
<dbReference type="SUPFAM" id="SSF53850">
    <property type="entry name" value="Periplasmic binding protein-like II"/>
    <property type="match status" value="1"/>
</dbReference>
<dbReference type="CDD" id="cd08423">
    <property type="entry name" value="PBP2_LTTR_like_6"/>
    <property type="match status" value="1"/>
</dbReference>
<dbReference type="Pfam" id="PF03466">
    <property type="entry name" value="LysR_substrate"/>
    <property type="match status" value="1"/>
</dbReference>
<dbReference type="Gene3D" id="1.10.10.10">
    <property type="entry name" value="Winged helix-like DNA-binding domain superfamily/Winged helix DNA-binding domain"/>
    <property type="match status" value="1"/>
</dbReference>
<dbReference type="PANTHER" id="PTHR30346">
    <property type="entry name" value="TRANSCRIPTIONAL DUAL REGULATOR HCAR-RELATED"/>
    <property type="match status" value="1"/>
</dbReference>
<evidence type="ECO:0000256" key="4">
    <source>
        <dbReference type="ARBA" id="ARBA00023163"/>
    </source>
</evidence>
<evidence type="ECO:0000256" key="2">
    <source>
        <dbReference type="ARBA" id="ARBA00023015"/>
    </source>
</evidence>
<organism evidence="6 7">
    <name type="scientific">Stackebrandtia endophytica</name>
    <dbReference type="NCBI Taxonomy" id="1496996"/>
    <lineage>
        <taxon>Bacteria</taxon>
        <taxon>Bacillati</taxon>
        <taxon>Actinomycetota</taxon>
        <taxon>Actinomycetes</taxon>
        <taxon>Glycomycetales</taxon>
        <taxon>Glycomycetaceae</taxon>
        <taxon>Stackebrandtia</taxon>
    </lineage>
</organism>
<dbReference type="RefSeq" id="WP_142039115.1">
    <property type="nucleotide sequence ID" value="NZ_JBHTGS010000001.1"/>
</dbReference>
<dbReference type="EMBL" id="VFOW01000001">
    <property type="protein sequence ID" value="TQL76942.1"/>
    <property type="molecule type" value="Genomic_DNA"/>
</dbReference>
<keyword evidence="4" id="KW-0804">Transcription</keyword>
<dbReference type="InParanoid" id="A0A543AWJ6"/>
<dbReference type="Proteomes" id="UP000317043">
    <property type="component" value="Unassembled WGS sequence"/>
</dbReference>
<protein>
    <submittedName>
        <fullName evidence="6">DNA-binding transcriptional LysR family regulator</fullName>
    </submittedName>
</protein>
<evidence type="ECO:0000259" key="5">
    <source>
        <dbReference type="PROSITE" id="PS50931"/>
    </source>
</evidence>
<name>A0A543AWJ6_9ACTN</name>
<keyword evidence="3 6" id="KW-0238">DNA-binding</keyword>
<feature type="domain" description="HTH lysR-type" evidence="5">
    <location>
        <begin position="1"/>
        <end position="58"/>
    </location>
</feature>
<accession>A0A543AWJ6</accession>
<dbReference type="InterPro" id="IPR036388">
    <property type="entry name" value="WH-like_DNA-bd_sf"/>
</dbReference>
<dbReference type="InterPro" id="IPR000847">
    <property type="entry name" value="LysR_HTH_N"/>
</dbReference>
<evidence type="ECO:0000313" key="7">
    <source>
        <dbReference type="Proteomes" id="UP000317043"/>
    </source>
</evidence>
<sequence length="305" mass="32823">MIDPRLRTLRVLRSQQTVTATAASLHLTPSTVSQQLKQLAGELGVKLLEPDGRRVRLTPAAELVLDHADALFQRWEQARSDLSAFHDGQLGRIRFAGMPSVVAGIIVPAVMKLNREHPGISTHMSTHESPDCFRLLLSGDVDVAIVAEAVGTPSDEDLRFEQRHLLNDVEDLLVPAGHPWVTAGSVTLAETAQEDWIALTDCLDQHHLMVTSAARAGFAPRFRHSAGDWHSAAAMVAGGFGISLVPRLAALQADLPVARVPLSGDVIPVRYFNIAIRNGSHEQPAIRHAVAALRAVVEAPAALAA</sequence>
<dbReference type="AlphaFoldDB" id="A0A543AWJ6"/>
<dbReference type="InterPro" id="IPR005119">
    <property type="entry name" value="LysR_subst-bd"/>
</dbReference>
<dbReference type="Gene3D" id="3.40.190.10">
    <property type="entry name" value="Periplasmic binding protein-like II"/>
    <property type="match status" value="2"/>
</dbReference>
<dbReference type="GO" id="GO:0003700">
    <property type="term" value="F:DNA-binding transcription factor activity"/>
    <property type="evidence" value="ECO:0007669"/>
    <property type="project" value="InterPro"/>
</dbReference>
<evidence type="ECO:0000256" key="3">
    <source>
        <dbReference type="ARBA" id="ARBA00023125"/>
    </source>
</evidence>
<dbReference type="GO" id="GO:0003677">
    <property type="term" value="F:DNA binding"/>
    <property type="evidence" value="ECO:0007669"/>
    <property type="project" value="UniProtKB-KW"/>
</dbReference>
<dbReference type="PROSITE" id="PS50931">
    <property type="entry name" value="HTH_LYSR"/>
    <property type="match status" value="1"/>
</dbReference>
<dbReference type="Pfam" id="PF00126">
    <property type="entry name" value="HTH_1"/>
    <property type="match status" value="1"/>
</dbReference>
<dbReference type="GO" id="GO:0032993">
    <property type="term" value="C:protein-DNA complex"/>
    <property type="evidence" value="ECO:0007669"/>
    <property type="project" value="TreeGrafter"/>
</dbReference>
<comment type="caution">
    <text evidence="6">The sequence shown here is derived from an EMBL/GenBank/DDBJ whole genome shotgun (WGS) entry which is preliminary data.</text>
</comment>